<protein>
    <submittedName>
        <fullName evidence="1">Rod shape-determining protein MreD</fullName>
    </submittedName>
</protein>
<comment type="caution">
    <text evidence="1">The sequence shown here is derived from an EMBL/GenBank/DDBJ whole genome shotgun (WGS) entry which is preliminary data.</text>
</comment>
<feature type="non-terminal residue" evidence="1">
    <location>
        <position position="1"/>
    </location>
</feature>
<evidence type="ECO:0000313" key="1">
    <source>
        <dbReference type="EMBL" id="OZS79555.1"/>
    </source>
</evidence>
<sequence>MLPNLLVHFAFALAIYVPLRKQIELVTKNQRRKAT</sequence>
<dbReference type="Proteomes" id="UP000217065">
    <property type="component" value="Unassembled WGS sequence"/>
</dbReference>
<keyword evidence="2" id="KW-1185">Reference proteome</keyword>
<accession>A0A264W7M2</accession>
<gene>
    <name evidence="1" type="ORF">CF394_00310</name>
</gene>
<proteinExistence type="predicted"/>
<evidence type="ECO:0000313" key="2">
    <source>
        <dbReference type="Proteomes" id="UP000217065"/>
    </source>
</evidence>
<organism evidence="1 2">
    <name type="scientific">Tetzosporium hominis</name>
    <dbReference type="NCBI Taxonomy" id="2020506"/>
    <lineage>
        <taxon>Bacteria</taxon>
        <taxon>Bacillati</taxon>
        <taxon>Bacillota</taxon>
        <taxon>Bacilli</taxon>
        <taxon>Bacillales</taxon>
        <taxon>Caryophanaceae</taxon>
        <taxon>Tetzosporium</taxon>
    </lineage>
</organism>
<dbReference type="AlphaFoldDB" id="A0A264W7M2"/>
<dbReference type="EMBL" id="NOKQ01000093">
    <property type="protein sequence ID" value="OZS79555.1"/>
    <property type="molecule type" value="Genomic_DNA"/>
</dbReference>
<reference evidence="1 2" key="1">
    <citation type="submission" date="2017-07" db="EMBL/GenBank/DDBJ databases">
        <title>Tetzosporium hominis gen.nov. sp.nov.</title>
        <authorList>
            <person name="Tetz G."/>
            <person name="Tetz V."/>
        </authorList>
    </citation>
    <scope>NUCLEOTIDE SEQUENCE [LARGE SCALE GENOMIC DNA]</scope>
    <source>
        <strain evidence="1 2">VT-49</strain>
    </source>
</reference>
<name>A0A264W7M2_9BACL</name>